<dbReference type="InterPro" id="IPR009996">
    <property type="entry name" value="YycH"/>
</dbReference>
<dbReference type="STRING" id="1552123.EP57_16430"/>
<dbReference type="Proteomes" id="UP000529446">
    <property type="component" value="Unassembled WGS sequence"/>
</dbReference>
<keyword evidence="13" id="KW-1185">Reference proteome</keyword>
<dbReference type="Proteomes" id="UP000550367">
    <property type="component" value="Unassembled WGS sequence"/>
</dbReference>
<proteinExistence type="predicted"/>
<protein>
    <submittedName>
        <fullName evidence="4">Transcriptional regulator</fullName>
    </submittedName>
</protein>
<dbReference type="EMBL" id="JAARRU010000003">
    <property type="protein sequence ID" value="MBC1565754.1"/>
    <property type="molecule type" value="Genomic_DNA"/>
</dbReference>
<dbReference type="Proteomes" id="UP000547643">
    <property type="component" value="Unassembled WGS sequence"/>
</dbReference>
<dbReference type="Proteomes" id="UP000519573">
    <property type="component" value="Unassembled WGS sequence"/>
</dbReference>
<evidence type="ECO:0000313" key="7">
    <source>
        <dbReference type="EMBL" id="MBC1793022.1"/>
    </source>
</evidence>
<evidence type="ECO:0000313" key="4">
    <source>
        <dbReference type="EMBL" id="MBC1561999.1"/>
    </source>
</evidence>
<dbReference type="CDD" id="cd15787">
    <property type="entry name" value="YycH_N"/>
    <property type="match status" value="1"/>
</dbReference>
<evidence type="ECO:0000313" key="12">
    <source>
        <dbReference type="EMBL" id="MBC2244866.1"/>
    </source>
</evidence>
<reference evidence="3 13" key="1">
    <citation type="submission" date="2014-05" db="EMBL/GenBank/DDBJ databases">
        <title>Novel Listeriaceae from food processing environments.</title>
        <authorList>
            <person name="den Bakker H.C."/>
        </authorList>
    </citation>
    <scope>NUCLEOTIDE SEQUENCE [LARGE SCALE GENOMIC DNA]</scope>
    <source>
        <strain evidence="3 13">FSL A5-0281</strain>
    </source>
</reference>
<dbReference type="EMBL" id="JAARVD010000010">
    <property type="protein sequence ID" value="MBC1798397.1"/>
    <property type="molecule type" value="Genomic_DNA"/>
</dbReference>
<dbReference type="EMBL" id="JAARYY010000007">
    <property type="protein sequence ID" value="MBC2244866.1"/>
    <property type="molecule type" value="Genomic_DNA"/>
</dbReference>
<evidence type="ECO:0000259" key="2">
    <source>
        <dbReference type="Pfam" id="PF07435"/>
    </source>
</evidence>
<dbReference type="Proteomes" id="UP000541955">
    <property type="component" value="Unassembled WGS sequence"/>
</dbReference>
<name>A0A099W0P8_9LIST</name>
<sequence>MKGTSIRGIILTVLVVISVFLSYSLWKVQPDYEVIDNETVKKEQIAKLRQPEQVFRPTVVYYNQAEKHYTTQNLAMINALVKAGTTFDFSELIRTDKMNASYQGMVHQDNSIELVFPNAVPLSVYSQVFPLKGDNFDLNSFNRITFNLNKSENGLFSVYFGNDSNEQIYQGSIQQEQVDVLKNIMKEQKSELAEMDTIFKNKQYLFLSDKPVKLKQQQYVIETIDIGLFKNALFGDGNKVKGQDNSFTNGSSSMTVNPEEKVLTYVDPAQERRDTSQLSSSMKSEQIQSSFNFINDHWGWTGNYYYSGYSADSSTTAFSLFVQGLPVFNSDGMAQILVSEGTESVYKYQRPFFKLGAQITTESKEVTLPSSASVYRDLIKTVDADDIQMIIPGYVMRYEQSNTSYNNRIIELMPAWFYKYNGTWTPVKGGES</sequence>
<dbReference type="Proteomes" id="UP000548082">
    <property type="component" value="Unassembled WGS sequence"/>
</dbReference>
<evidence type="ECO:0000313" key="14">
    <source>
        <dbReference type="Proteomes" id="UP000519573"/>
    </source>
</evidence>
<dbReference type="InterPro" id="IPR042274">
    <property type="entry name" value="YycH/YycI_2"/>
</dbReference>
<dbReference type="AlphaFoldDB" id="A0A099W0P8"/>
<dbReference type="EMBL" id="JAARUV010000002">
    <property type="protein sequence ID" value="MBC1778595.1"/>
    <property type="molecule type" value="Genomic_DNA"/>
</dbReference>
<evidence type="ECO:0000313" key="6">
    <source>
        <dbReference type="EMBL" id="MBC1778595.1"/>
    </source>
</evidence>
<evidence type="ECO:0000313" key="9">
    <source>
        <dbReference type="EMBL" id="MBC2115534.1"/>
    </source>
</evidence>
<evidence type="ECO:0000313" key="10">
    <source>
        <dbReference type="EMBL" id="MBC2166307.1"/>
    </source>
</evidence>
<dbReference type="OrthoDB" id="2382185at2"/>
<evidence type="ECO:0000313" key="5">
    <source>
        <dbReference type="EMBL" id="MBC1565754.1"/>
    </source>
</evidence>
<keyword evidence="1" id="KW-0812">Transmembrane</keyword>
<dbReference type="EMBL" id="JAARZA010000002">
    <property type="protein sequence ID" value="MBC2240190.1"/>
    <property type="molecule type" value="Genomic_DNA"/>
</dbReference>
<organism evidence="3 13">
    <name type="scientific">Listeria booriae</name>
    <dbReference type="NCBI Taxonomy" id="1552123"/>
    <lineage>
        <taxon>Bacteria</taxon>
        <taxon>Bacillati</taxon>
        <taxon>Bacillota</taxon>
        <taxon>Bacilli</taxon>
        <taxon>Bacillales</taxon>
        <taxon>Listeriaceae</taxon>
        <taxon>Listeria</taxon>
    </lineage>
</organism>
<accession>A0A099W0P8</accession>
<dbReference type="Proteomes" id="UP000029844">
    <property type="component" value="Unassembled WGS sequence"/>
</dbReference>
<dbReference type="EMBL" id="JAARRW010000003">
    <property type="protein sequence ID" value="MBC1561999.1"/>
    <property type="molecule type" value="Genomic_DNA"/>
</dbReference>
<dbReference type="EMBL" id="JAARXI010000001">
    <property type="protein sequence ID" value="MBC2115534.1"/>
    <property type="molecule type" value="Genomic_DNA"/>
</dbReference>
<dbReference type="eggNOG" id="COG4863">
    <property type="taxonomic scope" value="Bacteria"/>
</dbReference>
<gene>
    <name evidence="3" type="ORF">EP57_16430</name>
    <name evidence="4" type="ORF">HB902_07920</name>
    <name evidence="5" type="ORF">HB907_10065</name>
    <name evidence="6" type="ORF">HCA46_07090</name>
    <name evidence="7" type="ORF">HCA52_06300</name>
    <name evidence="8" type="ORF">HCA55_16790</name>
    <name evidence="9" type="ORF">HCB06_02775</name>
    <name evidence="12" type="ORF">HCB25_12365</name>
    <name evidence="10" type="ORF">HCB26_06965</name>
    <name evidence="11" type="ORF">HCB35_06860</name>
</gene>
<evidence type="ECO:0000313" key="3">
    <source>
        <dbReference type="EMBL" id="KGL37615.1"/>
    </source>
</evidence>
<dbReference type="GeneID" id="58718918"/>
<evidence type="ECO:0000313" key="15">
    <source>
        <dbReference type="Proteomes" id="UP000529446"/>
    </source>
</evidence>
<evidence type="ECO:0000313" key="8">
    <source>
        <dbReference type="EMBL" id="MBC1798397.1"/>
    </source>
</evidence>
<evidence type="ECO:0000313" key="18">
    <source>
        <dbReference type="Proteomes" id="UP000547643"/>
    </source>
</evidence>
<evidence type="ECO:0000313" key="17">
    <source>
        <dbReference type="Proteomes" id="UP000541955"/>
    </source>
</evidence>
<evidence type="ECO:0000256" key="1">
    <source>
        <dbReference type="SAM" id="Phobius"/>
    </source>
</evidence>
<evidence type="ECO:0000313" key="20">
    <source>
        <dbReference type="Proteomes" id="UP000550367"/>
    </source>
</evidence>
<evidence type="ECO:0000313" key="11">
    <source>
        <dbReference type="EMBL" id="MBC2240190.1"/>
    </source>
</evidence>
<dbReference type="EMBL" id="JAARVG010000004">
    <property type="protein sequence ID" value="MBC1793022.1"/>
    <property type="molecule type" value="Genomic_DNA"/>
</dbReference>
<reference evidence="14 15" key="2">
    <citation type="submission" date="2020-03" db="EMBL/GenBank/DDBJ databases">
        <title>Soil Listeria distribution.</title>
        <authorList>
            <person name="Liao J."/>
            <person name="Wiedmann M."/>
        </authorList>
    </citation>
    <scope>NUCLEOTIDE SEQUENCE [LARGE SCALE GENOMIC DNA]</scope>
    <source>
        <strain evidence="11 21">FSL L7-0149</strain>
        <strain evidence="12 20">FSL L7-0153</strain>
        <strain evidence="10 14">FSL L7-0245</strain>
        <strain evidence="9 15">FSL L7-0360</strain>
        <strain evidence="7 16">FSL L7-0978</strain>
        <strain evidence="8 19">FSL L7-0990</strain>
        <strain evidence="6 18">FSL L7-1017</strain>
        <strain evidence="4 17">FSL L7-1387</strain>
        <strain evidence="5 22">FSL L7-1427</strain>
    </source>
</reference>
<evidence type="ECO:0000313" key="21">
    <source>
        <dbReference type="Proteomes" id="UP000553016"/>
    </source>
</evidence>
<dbReference type="EMBL" id="JNFA01000031">
    <property type="protein sequence ID" value="KGL37615.1"/>
    <property type="molecule type" value="Genomic_DNA"/>
</dbReference>
<feature type="domain" description="Regulatory protein YycH" evidence="2">
    <location>
        <begin position="5"/>
        <end position="427"/>
    </location>
</feature>
<evidence type="ECO:0000313" key="16">
    <source>
        <dbReference type="Proteomes" id="UP000539064"/>
    </source>
</evidence>
<dbReference type="Proteomes" id="UP000539064">
    <property type="component" value="Unassembled WGS sequence"/>
</dbReference>
<keyword evidence="1" id="KW-1133">Transmembrane helix</keyword>
<keyword evidence="1" id="KW-0472">Membrane</keyword>
<dbReference type="Gene3D" id="3.30.310.160">
    <property type="entry name" value="YycH protein, domain 2"/>
    <property type="match status" value="1"/>
</dbReference>
<evidence type="ECO:0000313" key="19">
    <source>
        <dbReference type="Proteomes" id="UP000548082"/>
    </source>
</evidence>
<comment type="caution">
    <text evidence="3">The sequence shown here is derived from an EMBL/GenBank/DDBJ whole genome shotgun (WGS) entry which is preliminary data.</text>
</comment>
<evidence type="ECO:0000313" key="13">
    <source>
        <dbReference type="Proteomes" id="UP000029844"/>
    </source>
</evidence>
<dbReference type="RefSeq" id="WP_036088381.1">
    <property type="nucleotide sequence ID" value="NZ_CBCSHQ010000016.1"/>
</dbReference>
<evidence type="ECO:0000313" key="22">
    <source>
        <dbReference type="Proteomes" id="UP000586951"/>
    </source>
</evidence>
<dbReference type="EMBL" id="JAARYH010000003">
    <property type="protein sequence ID" value="MBC2166307.1"/>
    <property type="molecule type" value="Genomic_DNA"/>
</dbReference>
<dbReference type="Pfam" id="PF07435">
    <property type="entry name" value="YycH"/>
    <property type="match status" value="1"/>
</dbReference>
<dbReference type="Proteomes" id="UP000586951">
    <property type="component" value="Unassembled WGS sequence"/>
</dbReference>
<dbReference type="Proteomes" id="UP000553016">
    <property type="component" value="Unassembled WGS sequence"/>
</dbReference>
<feature type="transmembrane region" description="Helical" evidence="1">
    <location>
        <begin position="7"/>
        <end position="26"/>
    </location>
</feature>